<feature type="domain" description="C2H2-type" evidence="12">
    <location>
        <begin position="155"/>
        <end position="182"/>
    </location>
</feature>
<gene>
    <name evidence="13" type="ORF">CEUTPL_LOCUS1417</name>
</gene>
<evidence type="ECO:0000256" key="2">
    <source>
        <dbReference type="ARBA" id="ARBA00022723"/>
    </source>
</evidence>
<dbReference type="FunFam" id="3.30.160.60:FF:000325">
    <property type="entry name" value="ZFP90 zinc finger protein"/>
    <property type="match status" value="1"/>
</dbReference>
<dbReference type="FunFam" id="3.30.160.60:FF:000100">
    <property type="entry name" value="Zinc finger 45-like"/>
    <property type="match status" value="2"/>
</dbReference>
<feature type="region of interest" description="Disordered" evidence="11">
    <location>
        <begin position="218"/>
        <end position="243"/>
    </location>
</feature>
<dbReference type="PANTHER" id="PTHR24381">
    <property type="entry name" value="ZINC FINGER PROTEIN"/>
    <property type="match status" value="1"/>
</dbReference>
<evidence type="ECO:0000313" key="14">
    <source>
        <dbReference type="Proteomes" id="UP001152799"/>
    </source>
</evidence>
<dbReference type="PROSITE" id="PS00028">
    <property type="entry name" value="ZINC_FINGER_C2H2_1"/>
    <property type="match status" value="15"/>
</dbReference>
<proteinExistence type="predicted"/>
<keyword evidence="5" id="KW-0862">Zinc</keyword>
<dbReference type="EMBL" id="OU892277">
    <property type="protein sequence ID" value="CAG9760696.1"/>
    <property type="molecule type" value="Genomic_DNA"/>
</dbReference>
<dbReference type="PANTHER" id="PTHR24381:SF393">
    <property type="entry name" value="CHROMATIN-LINKED ADAPTOR FOR MSL PROTEINS, ISOFORM B"/>
    <property type="match status" value="1"/>
</dbReference>
<evidence type="ECO:0000256" key="7">
    <source>
        <dbReference type="ARBA" id="ARBA00023125"/>
    </source>
</evidence>
<evidence type="ECO:0000256" key="11">
    <source>
        <dbReference type="SAM" id="MobiDB-lite"/>
    </source>
</evidence>
<feature type="domain" description="C2H2-type" evidence="12">
    <location>
        <begin position="596"/>
        <end position="623"/>
    </location>
</feature>
<comment type="subcellular location">
    <subcellularLocation>
        <location evidence="1">Nucleus</location>
    </subcellularLocation>
</comment>
<feature type="domain" description="C2H2-type" evidence="12">
    <location>
        <begin position="1063"/>
        <end position="1086"/>
    </location>
</feature>
<dbReference type="GO" id="GO:0000122">
    <property type="term" value="P:negative regulation of transcription by RNA polymerase II"/>
    <property type="evidence" value="ECO:0007669"/>
    <property type="project" value="UniProtKB-ARBA"/>
</dbReference>
<evidence type="ECO:0000256" key="9">
    <source>
        <dbReference type="ARBA" id="ARBA00023242"/>
    </source>
</evidence>
<dbReference type="Proteomes" id="UP001152799">
    <property type="component" value="Chromosome 1"/>
</dbReference>
<dbReference type="AlphaFoldDB" id="A0A9N9MEC1"/>
<keyword evidence="4 10" id="KW-0863">Zinc-finger</keyword>
<feature type="compositionally biased region" description="Basic residues" evidence="11">
    <location>
        <begin position="699"/>
        <end position="708"/>
    </location>
</feature>
<evidence type="ECO:0000256" key="8">
    <source>
        <dbReference type="ARBA" id="ARBA00023163"/>
    </source>
</evidence>
<feature type="domain" description="C2H2-type" evidence="12">
    <location>
        <begin position="315"/>
        <end position="342"/>
    </location>
</feature>
<name>A0A9N9MEC1_9CUCU</name>
<dbReference type="GO" id="GO:0005634">
    <property type="term" value="C:nucleus"/>
    <property type="evidence" value="ECO:0007669"/>
    <property type="project" value="UniProtKB-SubCell"/>
</dbReference>
<feature type="domain" description="C2H2-type" evidence="12">
    <location>
        <begin position="483"/>
        <end position="510"/>
    </location>
</feature>
<evidence type="ECO:0000256" key="10">
    <source>
        <dbReference type="PROSITE-ProRule" id="PRU00042"/>
    </source>
</evidence>
<feature type="compositionally biased region" description="Basic residues" evidence="11">
    <location>
        <begin position="233"/>
        <end position="243"/>
    </location>
</feature>
<dbReference type="InterPro" id="IPR036236">
    <property type="entry name" value="Znf_C2H2_sf"/>
</dbReference>
<keyword evidence="6" id="KW-0805">Transcription regulation</keyword>
<feature type="compositionally biased region" description="Low complexity" evidence="11">
    <location>
        <begin position="791"/>
        <end position="800"/>
    </location>
</feature>
<evidence type="ECO:0000256" key="1">
    <source>
        <dbReference type="ARBA" id="ARBA00004123"/>
    </source>
</evidence>
<dbReference type="PROSITE" id="PS50157">
    <property type="entry name" value="ZINC_FINGER_C2H2_2"/>
    <property type="match status" value="13"/>
</dbReference>
<keyword evidence="3" id="KW-0677">Repeat</keyword>
<dbReference type="FunFam" id="3.30.160.60:FF:001465">
    <property type="entry name" value="Zinc finger protein 560"/>
    <property type="match status" value="1"/>
</dbReference>
<evidence type="ECO:0000259" key="12">
    <source>
        <dbReference type="PROSITE" id="PS50157"/>
    </source>
</evidence>
<feature type="domain" description="C2H2-type" evidence="12">
    <location>
        <begin position="538"/>
        <end position="565"/>
    </location>
</feature>
<dbReference type="FunFam" id="3.30.160.60:FF:000065">
    <property type="entry name" value="B-cell CLL/lymphoma 6, member B"/>
    <property type="match status" value="1"/>
</dbReference>
<dbReference type="GO" id="GO:0000981">
    <property type="term" value="F:DNA-binding transcription factor activity, RNA polymerase II-specific"/>
    <property type="evidence" value="ECO:0007669"/>
    <property type="project" value="TreeGrafter"/>
</dbReference>
<evidence type="ECO:0000313" key="13">
    <source>
        <dbReference type="EMBL" id="CAG9760696.1"/>
    </source>
</evidence>
<keyword evidence="2" id="KW-0479">Metal-binding</keyword>
<feature type="domain" description="C2H2-type" evidence="12">
    <location>
        <begin position="426"/>
        <end position="453"/>
    </location>
</feature>
<evidence type="ECO:0000256" key="5">
    <source>
        <dbReference type="ARBA" id="ARBA00022833"/>
    </source>
</evidence>
<dbReference type="GO" id="GO:0000977">
    <property type="term" value="F:RNA polymerase II transcription regulatory region sequence-specific DNA binding"/>
    <property type="evidence" value="ECO:0007669"/>
    <property type="project" value="TreeGrafter"/>
</dbReference>
<dbReference type="Pfam" id="PF00096">
    <property type="entry name" value="zf-C2H2"/>
    <property type="match status" value="5"/>
</dbReference>
<dbReference type="OrthoDB" id="8117402at2759"/>
<evidence type="ECO:0000256" key="6">
    <source>
        <dbReference type="ARBA" id="ARBA00023015"/>
    </source>
</evidence>
<keyword evidence="9" id="KW-0539">Nucleus</keyword>
<evidence type="ECO:0000256" key="3">
    <source>
        <dbReference type="ARBA" id="ARBA00022737"/>
    </source>
</evidence>
<dbReference type="InterPro" id="IPR013087">
    <property type="entry name" value="Znf_C2H2_type"/>
</dbReference>
<feature type="compositionally biased region" description="Basic and acidic residues" evidence="11">
    <location>
        <begin position="738"/>
        <end position="762"/>
    </location>
</feature>
<accession>A0A9N9MEC1</accession>
<feature type="domain" description="C2H2-type" evidence="12">
    <location>
        <begin position="511"/>
        <end position="538"/>
    </location>
</feature>
<feature type="domain" description="C2H2-type" evidence="12">
    <location>
        <begin position="183"/>
        <end position="206"/>
    </location>
</feature>
<keyword evidence="8" id="KW-0804">Transcription</keyword>
<feature type="domain" description="C2H2-type" evidence="12">
    <location>
        <begin position="343"/>
        <end position="370"/>
    </location>
</feature>
<reference evidence="13" key="1">
    <citation type="submission" date="2022-01" db="EMBL/GenBank/DDBJ databases">
        <authorList>
            <person name="King R."/>
        </authorList>
    </citation>
    <scope>NUCLEOTIDE SEQUENCE</scope>
</reference>
<protein>
    <recommendedName>
        <fullName evidence="12">C2H2-type domain-containing protein</fullName>
    </recommendedName>
</protein>
<dbReference type="Gene3D" id="3.30.160.60">
    <property type="entry name" value="Classic Zinc Finger"/>
    <property type="match status" value="8"/>
</dbReference>
<feature type="domain" description="C2H2-type" evidence="12">
    <location>
        <begin position="568"/>
        <end position="595"/>
    </location>
</feature>
<evidence type="ECO:0000256" key="4">
    <source>
        <dbReference type="ARBA" id="ARBA00022771"/>
    </source>
</evidence>
<feature type="region of interest" description="Disordered" evidence="11">
    <location>
        <begin position="691"/>
        <end position="772"/>
    </location>
</feature>
<feature type="compositionally biased region" description="Basic and acidic residues" evidence="11">
    <location>
        <begin position="709"/>
        <end position="727"/>
    </location>
</feature>
<dbReference type="FunFam" id="3.30.160.60:FF:000260">
    <property type="entry name" value="Spalt-like transcription factor 1"/>
    <property type="match status" value="1"/>
</dbReference>
<feature type="compositionally biased region" description="Basic and acidic residues" evidence="11">
    <location>
        <begin position="218"/>
        <end position="232"/>
    </location>
</feature>
<keyword evidence="14" id="KW-1185">Reference proteome</keyword>
<feature type="compositionally biased region" description="Low complexity" evidence="11">
    <location>
        <begin position="763"/>
        <end position="772"/>
    </location>
</feature>
<feature type="domain" description="C2H2-type" evidence="12">
    <location>
        <begin position="391"/>
        <end position="418"/>
    </location>
</feature>
<feature type="domain" description="C2H2-type" evidence="12">
    <location>
        <begin position="624"/>
        <end position="652"/>
    </location>
</feature>
<dbReference type="SUPFAM" id="SSF57667">
    <property type="entry name" value="beta-beta-alpha zinc fingers"/>
    <property type="match status" value="8"/>
</dbReference>
<sequence>MEEASFTMTWADANTVVQTEEVEVSSVENEAIPPQSEEYINADDYTEGVELTEEELIQGDSHVIQEVILDEPQSEAGIMYFTEDNVLVMQEDNTAYSQEELLEVAGEVITDPWDQTCATEVIVGTEESVVGGQPSGEDEIPLPTDQDEYTAARPYPCDFCSRRFRKKANLMNHMVAHQSDRPHFCNLCGAKYMKKTDLLNHLKGHAYVPEEIIKHGNAQDDQSRLVEDDVSRKGKSPVKKKKKKQIVIKEEIDNMFTATDSGIEYGKVESSSADQYNYHDDAGVIRYIQEDNENNTEYLQQEETRYIVTDAKKPFVCQHCGVCFAREKALASHERIHGGDSPFECLKCGEMFWDIELLETHAKTKHGEMEELEEDEDENYSESENPTYGTFYCATCGLSFHRQDNLRRHQRIHVREEHLRKQNYGHICNSCGESFNEALDLLAHAEVHARGSEFRCMICGEMCLDENALAAHVQSAHKNLPDFTCNLCGRTCRDSRTLLKHSWEHSKEKSFGCTKCSKTFHNKARLKRHMISHRNKVVSCDTCGEDFPDGRSLSNHRHSHSSVSGRQFVCKDCGKTFGSRSSQQIHIRIHTGERPYGCRFCWKAFADGGTLRKHERIHTGEKPYACAVCPRAFNQRVVLREHIRSHHSGPDPKYSNTVTPFCCTVCSDMFMTSQDLILHLIHHCDMNTAMKRQPQVGPRKYKRRRKLKPHELDSIVETSRQESRQNEGEILDEEEEEYLHQEEIGAETEVRQSRRTSSRKESSSPSKTSVSESISEIYNSLNTIENNDVLVVPKSPNSKSKPVKKIKSENSSSSSRPKMIHTQKTRVPVETNEDGRIRHKTKTLVTRTEPAEFKPSTGDRIRPRTKNVSYYSLNPDRYPVATFPDGDQTEEAVTNLLKESGEDHTNSRLYLPEEAVPDVAGEQTVSTEISVPTSIVDPDNRRTSARILSRTLTRGTKYRLVKEGMLVSKRRNSESHVQPEAVLPDIPIPTTHIKQELQNTSYPDESENHIFHTEEQVIEEPVHEEIPLYNMPDVSNLKQELSDQSALRELAEISMSHANRSCFKCEMCDAMFADRAQLLLHVPVHI</sequence>
<dbReference type="SMART" id="SM00355">
    <property type="entry name" value="ZnF_C2H2"/>
    <property type="match status" value="15"/>
</dbReference>
<organism evidence="13 14">
    <name type="scientific">Ceutorhynchus assimilis</name>
    <name type="common">cabbage seed weevil</name>
    <dbReference type="NCBI Taxonomy" id="467358"/>
    <lineage>
        <taxon>Eukaryota</taxon>
        <taxon>Metazoa</taxon>
        <taxon>Ecdysozoa</taxon>
        <taxon>Arthropoda</taxon>
        <taxon>Hexapoda</taxon>
        <taxon>Insecta</taxon>
        <taxon>Pterygota</taxon>
        <taxon>Neoptera</taxon>
        <taxon>Endopterygota</taxon>
        <taxon>Coleoptera</taxon>
        <taxon>Polyphaga</taxon>
        <taxon>Cucujiformia</taxon>
        <taxon>Curculionidae</taxon>
        <taxon>Ceutorhynchinae</taxon>
        <taxon>Ceutorhynchus</taxon>
    </lineage>
</organism>
<feature type="region of interest" description="Disordered" evidence="11">
    <location>
        <begin position="789"/>
        <end position="833"/>
    </location>
</feature>
<keyword evidence="7" id="KW-0238">DNA-binding</keyword>
<dbReference type="GO" id="GO:0008270">
    <property type="term" value="F:zinc ion binding"/>
    <property type="evidence" value="ECO:0007669"/>
    <property type="project" value="UniProtKB-KW"/>
</dbReference>